<dbReference type="Proteomes" id="UP000250321">
    <property type="component" value="Unassembled WGS sequence"/>
</dbReference>
<feature type="region of interest" description="Disordered" evidence="1">
    <location>
        <begin position="259"/>
        <end position="295"/>
    </location>
</feature>
<dbReference type="OrthoDB" id="10351597at2759"/>
<evidence type="ECO:0000256" key="1">
    <source>
        <dbReference type="SAM" id="MobiDB-lite"/>
    </source>
</evidence>
<dbReference type="EMBL" id="PJQY01002033">
    <property type="protein sequence ID" value="PQP96993.1"/>
    <property type="molecule type" value="Genomic_DNA"/>
</dbReference>
<name>A0A314XZT8_PRUYE</name>
<feature type="compositionally biased region" description="Polar residues" evidence="1">
    <location>
        <begin position="175"/>
        <end position="190"/>
    </location>
</feature>
<reference evidence="2 3" key="1">
    <citation type="submission" date="2018-02" db="EMBL/GenBank/DDBJ databases">
        <title>Draft genome of wild Prunus yedoensis var. nudiflora.</title>
        <authorList>
            <person name="Baek S."/>
            <person name="Kim J.-H."/>
            <person name="Choi K."/>
            <person name="Kim G.-B."/>
            <person name="Cho A."/>
            <person name="Jang H."/>
            <person name="Shin C.-H."/>
            <person name="Yu H.-J."/>
            <person name="Mun J.-H."/>
        </authorList>
    </citation>
    <scope>NUCLEOTIDE SEQUENCE [LARGE SCALE GENOMIC DNA]</scope>
    <source>
        <strain evidence="3">cv. Jeju island</strain>
        <tissue evidence="2">Leaf</tissue>
    </source>
</reference>
<comment type="caution">
    <text evidence="2">The sequence shown here is derived from an EMBL/GenBank/DDBJ whole genome shotgun (WGS) entry which is preliminary data.</text>
</comment>
<feature type="region of interest" description="Disordered" evidence="1">
    <location>
        <begin position="33"/>
        <end position="55"/>
    </location>
</feature>
<gene>
    <name evidence="2" type="ORF">Pyn_00872</name>
</gene>
<organism evidence="2 3">
    <name type="scientific">Prunus yedoensis var. nudiflora</name>
    <dbReference type="NCBI Taxonomy" id="2094558"/>
    <lineage>
        <taxon>Eukaryota</taxon>
        <taxon>Viridiplantae</taxon>
        <taxon>Streptophyta</taxon>
        <taxon>Embryophyta</taxon>
        <taxon>Tracheophyta</taxon>
        <taxon>Spermatophyta</taxon>
        <taxon>Magnoliopsida</taxon>
        <taxon>eudicotyledons</taxon>
        <taxon>Gunneridae</taxon>
        <taxon>Pentapetalae</taxon>
        <taxon>rosids</taxon>
        <taxon>fabids</taxon>
        <taxon>Rosales</taxon>
        <taxon>Rosaceae</taxon>
        <taxon>Amygdaloideae</taxon>
        <taxon>Amygdaleae</taxon>
        <taxon>Prunus</taxon>
    </lineage>
</organism>
<accession>A0A314XZT8</accession>
<evidence type="ECO:0000313" key="2">
    <source>
        <dbReference type="EMBL" id="PQP96993.1"/>
    </source>
</evidence>
<feature type="compositionally biased region" description="Polar residues" evidence="1">
    <location>
        <begin position="33"/>
        <end position="46"/>
    </location>
</feature>
<proteinExistence type="predicted"/>
<keyword evidence="3" id="KW-1185">Reference proteome</keyword>
<feature type="region of interest" description="Disordered" evidence="1">
    <location>
        <begin position="153"/>
        <end position="190"/>
    </location>
</feature>
<feature type="compositionally biased region" description="Low complexity" evidence="1">
    <location>
        <begin position="423"/>
        <end position="434"/>
    </location>
</feature>
<feature type="compositionally biased region" description="Polar residues" evidence="1">
    <location>
        <begin position="259"/>
        <end position="269"/>
    </location>
</feature>
<feature type="region of interest" description="Disordered" evidence="1">
    <location>
        <begin position="423"/>
        <end position="464"/>
    </location>
</feature>
<dbReference type="AlphaFoldDB" id="A0A314XZT8"/>
<sequence>MSDRKEWQHSYQPMNYKGYDSYGSNSQSIGQHYGQYNFTHQGGPNNQYGSSSQFGGQYGGHNSVGGFGDQYGGHTYIGEYDLINQNGSSDLNGFGGQTNQGGYSCQYNSTYQYGSGSQFNGQHGGNNNHGQNNMVYQNYANGQHGYNGQYNQVAGGQYTYPDGQNNPPSIYDQPSYGSHQTNHHNGYNGQNVLSIGERPYVDRTDKEHQNFIKEISEVKDIFMEMAVSNELLIQQLREISLRLAIEEQVLSQQAEGQTLNPNLDSQSQDENSHVVASWPPIPPTPLEESEVSREYESEKEMGETTLGSNVQVDRPIESLTLVEEKESTQGDETQKMVTDENCNMVQPKATILGCNGLQSSEKEGRSMTQDAIMIDMIVGEKLDIVRPQLQVVKFIEPQPKAKIGRPGGFGGHEGSAKVMARSHLGGTSHHSSSTNRQQNGKIRVENNKGSKLGVKHGWPPPWSP</sequence>
<protein>
    <submittedName>
        <fullName evidence="2">Shematrin-like protein 1</fullName>
    </submittedName>
</protein>
<evidence type="ECO:0000313" key="3">
    <source>
        <dbReference type="Proteomes" id="UP000250321"/>
    </source>
</evidence>